<evidence type="ECO:0000313" key="2">
    <source>
        <dbReference type="EMBL" id="MFC5430724.1"/>
    </source>
</evidence>
<dbReference type="Pfam" id="PF11162">
    <property type="entry name" value="DUF2946"/>
    <property type="match status" value="1"/>
</dbReference>
<keyword evidence="1" id="KW-0472">Membrane</keyword>
<proteinExistence type="predicted"/>
<keyword evidence="3" id="KW-1185">Reference proteome</keyword>
<feature type="transmembrane region" description="Helical" evidence="1">
    <location>
        <begin position="12"/>
        <end position="32"/>
    </location>
</feature>
<gene>
    <name evidence="2" type="ORF">ACFPTO_18250</name>
</gene>
<protein>
    <submittedName>
        <fullName evidence="2">DUF2946 domain-containing protein</fullName>
    </submittedName>
</protein>
<sequence>MKLQHRKHLTAWLGLIAMWLIVFAPVVSQLLVSGVAHERHISVPQHMSADCPMYQHAGAGHDAMADPLSACGYCDLLGAHPAMPSIPPMVLSLLVLAVVAAAPILSTRFTPLGAFPSGRPRAPPAIS</sequence>
<evidence type="ECO:0000313" key="3">
    <source>
        <dbReference type="Proteomes" id="UP001596103"/>
    </source>
</evidence>
<organism evidence="2 3">
    <name type="scientific">Paraburkholderia denitrificans</name>
    <dbReference type="NCBI Taxonomy" id="694025"/>
    <lineage>
        <taxon>Bacteria</taxon>
        <taxon>Pseudomonadati</taxon>
        <taxon>Pseudomonadota</taxon>
        <taxon>Betaproteobacteria</taxon>
        <taxon>Burkholderiales</taxon>
        <taxon>Burkholderiaceae</taxon>
        <taxon>Paraburkholderia</taxon>
    </lineage>
</organism>
<keyword evidence="1" id="KW-0812">Transmembrane</keyword>
<keyword evidence="1" id="KW-1133">Transmembrane helix</keyword>
<accession>A0ABW0JCI7</accession>
<dbReference type="Proteomes" id="UP001596103">
    <property type="component" value="Unassembled WGS sequence"/>
</dbReference>
<dbReference type="EMBL" id="JBHSMP010000021">
    <property type="protein sequence ID" value="MFC5430724.1"/>
    <property type="molecule type" value="Genomic_DNA"/>
</dbReference>
<evidence type="ECO:0000256" key="1">
    <source>
        <dbReference type="SAM" id="Phobius"/>
    </source>
</evidence>
<name>A0ABW0JCI7_9BURK</name>
<feature type="transmembrane region" description="Helical" evidence="1">
    <location>
        <begin position="86"/>
        <end position="105"/>
    </location>
</feature>
<dbReference type="InterPro" id="IPR021333">
    <property type="entry name" value="DUF2946"/>
</dbReference>
<dbReference type="RefSeq" id="WP_377713415.1">
    <property type="nucleotide sequence ID" value="NZ_JBHSMP010000021.1"/>
</dbReference>
<reference evidence="3" key="1">
    <citation type="journal article" date="2019" name="Int. J. Syst. Evol. Microbiol.">
        <title>The Global Catalogue of Microorganisms (GCM) 10K type strain sequencing project: providing services to taxonomists for standard genome sequencing and annotation.</title>
        <authorList>
            <consortium name="The Broad Institute Genomics Platform"/>
            <consortium name="The Broad Institute Genome Sequencing Center for Infectious Disease"/>
            <person name="Wu L."/>
            <person name="Ma J."/>
        </authorList>
    </citation>
    <scope>NUCLEOTIDE SEQUENCE [LARGE SCALE GENOMIC DNA]</scope>
    <source>
        <strain evidence="3">CCUG 56042</strain>
    </source>
</reference>
<comment type="caution">
    <text evidence="2">The sequence shown here is derived from an EMBL/GenBank/DDBJ whole genome shotgun (WGS) entry which is preliminary data.</text>
</comment>